<evidence type="ECO:0000256" key="4">
    <source>
        <dbReference type="ARBA" id="ARBA00022989"/>
    </source>
</evidence>
<dbReference type="VEuPathDB" id="FungiDB:PV07_05985"/>
<evidence type="ECO:0008006" key="10">
    <source>
        <dbReference type="Google" id="ProtNLM"/>
    </source>
</evidence>
<dbReference type="Proteomes" id="UP000054466">
    <property type="component" value="Unassembled WGS sequence"/>
</dbReference>
<accession>A0A0D1ZQC8</accession>
<evidence type="ECO:0000313" key="8">
    <source>
        <dbReference type="EMBL" id="KIW30226.1"/>
    </source>
</evidence>
<dbReference type="InterPro" id="IPR023395">
    <property type="entry name" value="MCP_dom_sf"/>
</dbReference>
<evidence type="ECO:0000256" key="6">
    <source>
        <dbReference type="PROSITE-ProRule" id="PRU00282"/>
    </source>
</evidence>
<dbReference type="GO" id="GO:0016020">
    <property type="term" value="C:membrane"/>
    <property type="evidence" value="ECO:0007669"/>
    <property type="project" value="UniProtKB-SubCell"/>
</dbReference>
<dbReference type="GeneID" id="27345179"/>
<dbReference type="OrthoDB" id="10253709at2759"/>
<evidence type="ECO:0000256" key="2">
    <source>
        <dbReference type="ARBA" id="ARBA00022692"/>
    </source>
</evidence>
<evidence type="ECO:0000313" key="9">
    <source>
        <dbReference type="Proteomes" id="UP000054466"/>
    </source>
</evidence>
<dbReference type="Pfam" id="PF00153">
    <property type="entry name" value="Mito_carr"/>
    <property type="match status" value="1"/>
</dbReference>
<sequence length="265" mass="29219">MEVIKTRIAANRGDSFPATLRAIWARGGVLGFYQGLIPWAWAEASSKGAVLFFVSSDIEHRARSLGLSDFASGLIAGMAGGAAQAYMVMGVCTRMKTVEITKRRDTPGHPRTSTWTELREIWNRDGIRGVNRGANAVALRQMSNWGSRLAFARLSEDVVRRLTDKRSEQRPGPTEKVLCAAIGGGLACWNQPIEVVRVEMQRSVVDDPNRPKRLTTWSALAYVYRSSGVRGLYRGVLPRMCLGIWQTICMVALGDMYVISQGLPS</sequence>
<dbReference type="HOGENOM" id="CLU_052717_1_1_1"/>
<dbReference type="STRING" id="569365.A0A0D1ZQC8"/>
<dbReference type="PANTHER" id="PTHR46982:SF1">
    <property type="entry name" value="CITRATE_OXOGLUTARATE CARRIER PROTEIN"/>
    <property type="match status" value="1"/>
</dbReference>
<protein>
    <recommendedName>
        <fullName evidence="10">Mitochondrial thiamine pyrophosphate carrier 1</fullName>
    </recommendedName>
</protein>
<keyword evidence="5 6" id="KW-0472">Membrane</keyword>
<gene>
    <name evidence="8" type="ORF">PV07_05985</name>
</gene>
<keyword evidence="9" id="KW-1185">Reference proteome</keyword>
<dbReference type="RefSeq" id="XP_016250442.1">
    <property type="nucleotide sequence ID" value="XM_016392923.1"/>
</dbReference>
<proteinExistence type="inferred from homology"/>
<dbReference type="SUPFAM" id="SSF103506">
    <property type="entry name" value="Mitochondrial carrier"/>
    <property type="match status" value="1"/>
</dbReference>
<dbReference type="GO" id="GO:0005739">
    <property type="term" value="C:mitochondrion"/>
    <property type="evidence" value="ECO:0007669"/>
    <property type="project" value="TreeGrafter"/>
</dbReference>
<dbReference type="InterPro" id="IPR018108">
    <property type="entry name" value="MCP_transmembrane"/>
</dbReference>
<evidence type="ECO:0000256" key="3">
    <source>
        <dbReference type="ARBA" id="ARBA00022792"/>
    </source>
</evidence>
<dbReference type="GO" id="GO:0015742">
    <property type="term" value="P:alpha-ketoglutarate transport"/>
    <property type="evidence" value="ECO:0007669"/>
    <property type="project" value="TreeGrafter"/>
</dbReference>
<dbReference type="PROSITE" id="PS50920">
    <property type="entry name" value="SOLCAR"/>
    <property type="match status" value="1"/>
</dbReference>
<dbReference type="GO" id="GO:0006843">
    <property type="term" value="P:mitochondrial citrate transmembrane transport"/>
    <property type="evidence" value="ECO:0007669"/>
    <property type="project" value="TreeGrafter"/>
</dbReference>
<keyword evidence="7" id="KW-0813">Transport</keyword>
<reference evidence="8 9" key="1">
    <citation type="submission" date="2015-01" db="EMBL/GenBank/DDBJ databases">
        <title>The Genome Sequence of Cladophialophora immunda CBS83496.</title>
        <authorList>
            <consortium name="The Broad Institute Genomics Platform"/>
            <person name="Cuomo C."/>
            <person name="de Hoog S."/>
            <person name="Gorbushina A."/>
            <person name="Stielow B."/>
            <person name="Teixiera M."/>
            <person name="Abouelleil A."/>
            <person name="Chapman S.B."/>
            <person name="Priest M."/>
            <person name="Young S.K."/>
            <person name="Wortman J."/>
            <person name="Nusbaum C."/>
            <person name="Birren B."/>
        </authorList>
    </citation>
    <scope>NUCLEOTIDE SEQUENCE [LARGE SCALE GENOMIC DNA]</scope>
    <source>
        <strain evidence="8 9">CBS 83496</strain>
    </source>
</reference>
<feature type="repeat" description="Solcar" evidence="6">
    <location>
        <begin position="175"/>
        <end position="260"/>
    </location>
</feature>
<dbReference type="EMBL" id="KN847042">
    <property type="protein sequence ID" value="KIW30226.1"/>
    <property type="molecule type" value="Genomic_DNA"/>
</dbReference>
<keyword evidence="4" id="KW-1133">Transmembrane helix</keyword>
<evidence type="ECO:0000256" key="1">
    <source>
        <dbReference type="ARBA" id="ARBA00004141"/>
    </source>
</evidence>
<evidence type="ECO:0000256" key="5">
    <source>
        <dbReference type="ARBA" id="ARBA00023136"/>
    </source>
</evidence>
<dbReference type="GO" id="GO:0005371">
    <property type="term" value="F:tricarboxylate secondary active transmembrane transporter activity"/>
    <property type="evidence" value="ECO:0007669"/>
    <property type="project" value="TreeGrafter"/>
</dbReference>
<evidence type="ECO:0000256" key="7">
    <source>
        <dbReference type="RuleBase" id="RU000488"/>
    </source>
</evidence>
<dbReference type="PANTHER" id="PTHR46982">
    <property type="entry name" value="CITRATE/OXOGLUTARATE CARRIER PROTEIN"/>
    <property type="match status" value="1"/>
</dbReference>
<name>A0A0D1ZQC8_9EURO</name>
<organism evidence="8 9">
    <name type="scientific">Cladophialophora immunda</name>
    <dbReference type="NCBI Taxonomy" id="569365"/>
    <lineage>
        <taxon>Eukaryota</taxon>
        <taxon>Fungi</taxon>
        <taxon>Dikarya</taxon>
        <taxon>Ascomycota</taxon>
        <taxon>Pezizomycotina</taxon>
        <taxon>Eurotiomycetes</taxon>
        <taxon>Chaetothyriomycetidae</taxon>
        <taxon>Chaetothyriales</taxon>
        <taxon>Herpotrichiellaceae</taxon>
        <taxon>Cladophialophora</taxon>
    </lineage>
</organism>
<keyword evidence="3" id="KW-0496">Mitochondrion</keyword>
<dbReference type="Gene3D" id="1.50.40.10">
    <property type="entry name" value="Mitochondrial carrier domain"/>
    <property type="match status" value="2"/>
</dbReference>
<keyword evidence="3" id="KW-0999">Mitochondrion inner membrane</keyword>
<comment type="similarity">
    <text evidence="7">Belongs to the mitochondrial carrier (TC 2.A.29) family.</text>
</comment>
<dbReference type="InterPro" id="IPR053017">
    <property type="entry name" value="Mito_Cit/Oxoglu_Carrier"/>
</dbReference>
<comment type="subcellular location">
    <subcellularLocation>
        <location evidence="1">Membrane</location>
        <topology evidence="1">Multi-pass membrane protein</topology>
    </subcellularLocation>
</comment>
<dbReference type="AlphaFoldDB" id="A0A0D1ZQC8"/>
<keyword evidence="2 6" id="KW-0812">Transmembrane</keyword>